<feature type="compositionally biased region" description="Basic residues" evidence="7">
    <location>
        <begin position="410"/>
        <end position="427"/>
    </location>
</feature>
<feature type="region of interest" description="Disordered" evidence="7">
    <location>
        <begin position="1183"/>
        <end position="1242"/>
    </location>
</feature>
<dbReference type="EnsemblMetazoa" id="AAEL004572-RC">
    <property type="protein sequence ID" value="AAEL004572-PC"/>
    <property type="gene ID" value="AAEL004572"/>
</dbReference>
<dbReference type="OrthoDB" id="10028342at2759"/>
<evidence type="ECO:0000313" key="9">
    <source>
        <dbReference type="EnsemblMetazoa" id="AAEL004572-PC"/>
    </source>
</evidence>
<dbReference type="FunFam" id="1.10.10.60:FF:000019">
    <property type="entry name" value="Ligand-dependent corepressor isoform 1"/>
    <property type="match status" value="1"/>
</dbReference>
<feature type="compositionally biased region" description="Polar residues" evidence="7">
    <location>
        <begin position="392"/>
        <end position="409"/>
    </location>
</feature>
<keyword evidence="4" id="KW-0804">Transcription</keyword>
<organism evidence="9 10">
    <name type="scientific">Aedes aegypti</name>
    <name type="common">Yellowfever mosquito</name>
    <name type="synonym">Culex aegypti</name>
    <dbReference type="NCBI Taxonomy" id="7159"/>
    <lineage>
        <taxon>Eukaryota</taxon>
        <taxon>Metazoa</taxon>
        <taxon>Ecdysozoa</taxon>
        <taxon>Arthropoda</taxon>
        <taxon>Hexapoda</taxon>
        <taxon>Insecta</taxon>
        <taxon>Pterygota</taxon>
        <taxon>Neoptera</taxon>
        <taxon>Endopterygota</taxon>
        <taxon>Diptera</taxon>
        <taxon>Nematocera</taxon>
        <taxon>Culicoidea</taxon>
        <taxon>Culicidae</taxon>
        <taxon>Culicinae</taxon>
        <taxon>Aedini</taxon>
        <taxon>Aedes</taxon>
        <taxon>Stegomyia</taxon>
    </lineage>
</organism>
<dbReference type="SUPFAM" id="SSF46689">
    <property type="entry name" value="Homeodomain-like"/>
    <property type="match status" value="2"/>
</dbReference>
<feature type="compositionally biased region" description="Low complexity" evidence="7">
    <location>
        <begin position="204"/>
        <end position="214"/>
    </location>
</feature>
<dbReference type="InterPro" id="IPR009057">
    <property type="entry name" value="Homeodomain-like_sf"/>
</dbReference>
<dbReference type="InParanoid" id="A0A6I8T778"/>
<feature type="region of interest" description="Disordered" evidence="7">
    <location>
        <begin position="602"/>
        <end position="622"/>
    </location>
</feature>
<evidence type="ECO:0000256" key="6">
    <source>
        <dbReference type="PROSITE-ProRule" id="PRU00320"/>
    </source>
</evidence>
<dbReference type="PROSITE" id="PS50960">
    <property type="entry name" value="HTH_PSQ"/>
    <property type="match status" value="2"/>
</dbReference>
<dbReference type="Proteomes" id="UP000008820">
    <property type="component" value="Chromosome 1"/>
</dbReference>
<evidence type="ECO:0000256" key="1">
    <source>
        <dbReference type="ARBA" id="ARBA00004123"/>
    </source>
</evidence>
<dbReference type="Gene3D" id="1.10.10.60">
    <property type="entry name" value="Homeodomain-like"/>
    <property type="match status" value="2"/>
</dbReference>
<feature type="compositionally biased region" description="Low complexity" evidence="7">
    <location>
        <begin position="183"/>
        <end position="197"/>
    </location>
</feature>
<evidence type="ECO:0000256" key="5">
    <source>
        <dbReference type="ARBA" id="ARBA00023242"/>
    </source>
</evidence>
<dbReference type="PANTHER" id="PTHR21545:SF13">
    <property type="entry name" value="ECDYSONE-INDUCED PROTEIN 93F, ISOFORM C"/>
    <property type="match status" value="1"/>
</dbReference>
<feature type="compositionally biased region" description="Low complexity" evidence="7">
    <location>
        <begin position="1200"/>
        <end position="1209"/>
    </location>
</feature>
<feature type="compositionally biased region" description="Polar residues" evidence="7">
    <location>
        <begin position="907"/>
        <end position="927"/>
    </location>
</feature>
<dbReference type="InterPro" id="IPR007889">
    <property type="entry name" value="HTH_Psq"/>
</dbReference>
<dbReference type="GO" id="GO:0005634">
    <property type="term" value="C:nucleus"/>
    <property type="evidence" value="ECO:0007669"/>
    <property type="project" value="UniProtKB-SubCell"/>
</dbReference>
<feature type="region of interest" description="Disordered" evidence="7">
    <location>
        <begin position="876"/>
        <end position="937"/>
    </location>
</feature>
<feature type="compositionally biased region" description="Polar residues" evidence="7">
    <location>
        <begin position="338"/>
        <end position="353"/>
    </location>
</feature>
<dbReference type="PANTHER" id="PTHR21545">
    <property type="entry name" value="TRANSCRIPTION FACTOR MLR1/2"/>
    <property type="match status" value="1"/>
</dbReference>
<feature type="compositionally biased region" description="Basic and acidic residues" evidence="7">
    <location>
        <begin position="1490"/>
        <end position="1502"/>
    </location>
</feature>
<comment type="subcellular location">
    <subcellularLocation>
        <location evidence="1 6">Nucleus</location>
    </subcellularLocation>
</comment>
<evidence type="ECO:0000256" key="4">
    <source>
        <dbReference type="ARBA" id="ARBA00023163"/>
    </source>
</evidence>
<feature type="compositionally biased region" description="Low complexity" evidence="7">
    <location>
        <begin position="275"/>
        <end position="308"/>
    </location>
</feature>
<proteinExistence type="predicted"/>
<feature type="domain" description="HTH psq-type" evidence="8">
    <location>
        <begin position="1136"/>
        <end position="1188"/>
    </location>
</feature>
<feature type="region of interest" description="Disordered" evidence="7">
    <location>
        <begin position="748"/>
        <end position="805"/>
    </location>
</feature>
<feature type="compositionally biased region" description="Low complexity" evidence="7">
    <location>
        <begin position="792"/>
        <end position="804"/>
    </location>
</feature>
<feature type="domain" description="HTH psq-type" evidence="8">
    <location>
        <begin position="654"/>
        <end position="702"/>
    </location>
</feature>
<reference evidence="9 10" key="1">
    <citation type="submission" date="2017-06" db="EMBL/GenBank/DDBJ databases">
        <title>Aedes aegypti genome working group (AGWG) sequencing and assembly.</title>
        <authorList>
            <consortium name="Aedes aegypti Genome Working Group (AGWG)"/>
            <person name="Matthews B.J."/>
        </authorList>
    </citation>
    <scope>NUCLEOTIDE SEQUENCE [LARGE SCALE GENOMIC DNA]</scope>
    <source>
        <strain evidence="9 10">LVP_AGWG</strain>
    </source>
</reference>
<feature type="region of interest" description="Disordered" evidence="7">
    <location>
        <begin position="970"/>
        <end position="1054"/>
    </location>
</feature>
<dbReference type="GO" id="GO:0003677">
    <property type="term" value="F:DNA binding"/>
    <property type="evidence" value="ECO:0007669"/>
    <property type="project" value="UniProtKB-UniRule"/>
</dbReference>
<keyword evidence="5 6" id="KW-0539">Nucleus</keyword>
<evidence type="ECO:0000313" key="10">
    <source>
        <dbReference type="Proteomes" id="UP000008820"/>
    </source>
</evidence>
<feature type="region of interest" description="Disordered" evidence="7">
    <location>
        <begin position="710"/>
        <end position="735"/>
    </location>
</feature>
<evidence type="ECO:0000256" key="7">
    <source>
        <dbReference type="SAM" id="MobiDB-lite"/>
    </source>
</evidence>
<dbReference type="GO" id="GO:0006357">
    <property type="term" value="P:regulation of transcription by RNA polymerase II"/>
    <property type="evidence" value="ECO:0007669"/>
    <property type="project" value="TreeGrafter"/>
</dbReference>
<dbReference type="FunCoup" id="A0A6I8T778">
    <property type="interactions" value="62"/>
</dbReference>
<dbReference type="Pfam" id="PF05225">
    <property type="entry name" value="HTH_psq"/>
    <property type="match status" value="2"/>
</dbReference>
<feature type="region of interest" description="Disordered" evidence="7">
    <location>
        <begin position="1481"/>
        <end position="1536"/>
    </location>
</feature>
<keyword evidence="3 6" id="KW-0238">DNA-binding</keyword>
<evidence type="ECO:0000256" key="3">
    <source>
        <dbReference type="ARBA" id="ARBA00023125"/>
    </source>
</evidence>
<gene>
    <name evidence="9" type="primary">5565069</name>
</gene>
<protein>
    <recommendedName>
        <fullName evidence="8">HTH psq-type domain-containing protein</fullName>
    </recommendedName>
</protein>
<keyword evidence="10" id="KW-1185">Reference proteome</keyword>
<feature type="compositionally biased region" description="Polar residues" evidence="7">
    <location>
        <begin position="886"/>
        <end position="897"/>
    </location>
</feature>
<feature type="DNA-binding region" description="H-T-H motif" evidence="6">
    <location>
        <begin position="1164"/>
        <end position="1184"/>
    </location>
</feature>
<evidence type="ECO:0000256" key="2">
    <source>
        <dbReference type="ARBA" id="ARBA00023015"/>
    </source>
</evidence>
<feature type="compositionally biased region" description="Low complexity" evidence="7">
    <location>
        <begin position="1015"/>
        <end position="1026"/>
    </location>
</feature>
<feature type="compositionally biased region" description="Low complexity" evidence="7">
    <location>
        <begin position="374"/>
        <end position="386"/>
    </location>
</feature>
<name>A0A6I8T778_AEDAE</name>
<sequence>MADCSYARCVQERRYIRRELAKWTKNMVHIVGLERVAEELMGRRKWKHYQDVLTRQPLNLLDPSTNASNVADEVDVELLQSAVASSVASNAVPPSLVAAAAVVGGNLLDQKGAPAIVRNGHYQQEGELALVESKLATSNNQQVATAVGEKHPSAAVEHPDIASATAAAGKHQNHFNENDTRSTMAAAAATANPTSSLPSPPHPATATPVTALLNNHHHHHHHQQQQQHHSQHQRSPVPGGVDANVNLQQQTAGGGGELEELQAGSGGGRIGNSVSSPALSSSSSTSSTTAAATATTTTTATTALMSPSGASIEQDDRVRQQQEMQLVGKLTAIKQEPTENQNNSSATPEQQSKLIKQENCNNLLNSKIIINNNNSATNNNNNNISSGGAETDGTSAANPSLVGENSSSKQQRHQHHHQHQHHHHHQNHPSQPPTPVDWKPQDKCYFCVDGKLLTVNEAGELVPESGNPVLPGGGVGVTTQRVVPKTEVLNDSDCESSDSSESDLRAAIAAGRAGGLPGSKSLAALLRSSSGPSSGGSPTMASLQTMASQFAAMTSLPPGLAQLYPLWYSQLQQQMSPSGAIGATATDPTAVSSAEKAAEGGAAVAVGPGGEQPLDLSAKPGSSGLSALNAGQLMMSMMDPKNIYKAKPRLSPIGGRRTYTEDELQSALQDILNGKLGTRRAAVQYGIPRSTLRNKVYKLAMEYKRDVLHNVPLDDDDDDDKDSLEDDGGGSNQVKYNQQALAEAYLRLYGGGGGSSSSTPKPEPSSAPSTPPQQHPTPEPPMLKPIHPQVPQPQQQTATPQSSPLAAAANSLIDPSILLQLQSLLLTGALPRLTNQAAQTGNPEEAAAAQAALATLPELLKKLIQQQELIAEQIKKAAGGPEPQRPSASTPTLNNGQPIDPRLFPYLQQSKSRAASGTPETTTSSMDLNDGGSDDSQVILKVPSYKPVPNQAPLPTTAAAAAILAASKNGDHHNLSTPSPPTNSVPSVRDLSSFVVGGPGPSLNNNSTPRSVHTASPQQPSSAQPPNHLSVISPPMGGIRPRSNSQSPPSLLGGKSMLSINDVIARSISKNFQQHHQSDLLKQQMESMEQQYKRPTISVIKNLGGTDISRFGTNPNITQMTAQQLANTGTGGKGTRPKRGKYRNYDRDSLVEAVKAVQRGEMSVHRAGSYYGVPHSTLEYKVKERHLMRPRKREPKPQPGLDGLKSDLGGSSGMRSMDKNKSMGMGSSAKSQQMKNQYAGASPNGGLKMPMFDPAMASQLQYSPSLLWPHPSVGFTGIPMDFGRQAGAGGSSGASAIMQRFQPDQQGNKLPGAVSNNTAGAPKTARELAESIYDGTSTNGSFLDDIIRHSLDKKPGEMHHGALFDQLMKSNRSAQPPSQPSGTEDPTTAALLAKVGAKRSATSPLNFLPELIKRERASPGASSTSSTSSKLGSVSFNDHHLQQQQRHLNTSSESLFESQLAKNNLAVENLIKLREDLTSMSAAHHQNRTSMEDQHNGGKDELSPSVSEQLQQQQQHHHQLLSQRLVTKLPTDDGNS</sequence>
<accession>A0A6I8T778</accession>
<feature type="region of interest" description="Disordered" evidence="7">
    <location>
        <begin position="374"/>
        <end position="437"/>
    </location>
</feature>
<feature type="DNA-binding region" description="H-T-H motif" evidence="6">
    <location>
        <begin position="678"/>
        <end position="698"/>
    </location>
</feature>
<feature type="region of interest" description="Disordered" evidence="7">
    <location>
        <begin position="183"/>
        <end position="353"/>
    </location>
</feature>
<feature type="compositionally biased region" description="Pro residues" evidence="7">
    <location>
        <begin position="761"/>
        <end position="791"/>
    </location>
</feature>
<keyword evidence="2" id="KW-0805">Transcription regulation</keyword>
<feature type="compositionally biased region" description="Polar residues" evidence="7">
    <location>
        <begin position="1002"/>
        <end position="1014"/>
    </location>
</feature>
<feature type="compositionally biased region" description="Acidic residues" evidence="7">
    <location>
        <begin position="713"/>
        <end position="728"/>
    </location>
</feature>
<reference evidence="9" key="2">
    <citation type="submission" date="2020-05" db="UniProtKB">
        <authorList>
            <consortium name="EnsemblMetazoa"/>
        </authorList>
    </citation>
    <scope>IDENTIFICATION</scope>
    <source>
        <strain evidence="9">LVP_AGWG</strain>
    </source>
</reference>
<evidence type="ECO:0000259" key="8">
    <source>
        <dbReference type="PROSITE" id="PS50960"/>
    </source>
</evidence>